<dbReference type="SUPFAM" id="SSF52540">
    <property type="entry name" value="P-loop containing nucleoside triphosphate hydrolases"/>
    <property type="match status" value="1"/>
</dbReference>
<keyword evidence="2" id="KW-1185">Reference proteome</keyword>
<dbReference type="InterPro" id="IPR027417">
    <property type="entry name" value="P-loop_NTPase"/>
</dbReference>
<proteinExistence type="predicted"/>
<protein>
    <submittedName>
        <fullName evidence="1">DNA polymerase III subunit delta</fullName>
        <ecNumber evidence="1">2.7.7.7</ecNumber>
    </submittedName>
</protein>
<dbReference type="Gene3D" id="3.40.50.300">
    <property type="entry name" value="P-loop containing nucleotide triphosphate hydrolases"/>
    <property type="match status" value="1"/>
</dbReference>
<comment type="caution">
    <text evidence="1">The sequence shown here is derived from an EMBL/GenBank/DDBJ whole genome shotgun (WGS) entry which is preliminary data.</text>
</comment>
<dbReference type="GO" id="GO:0003887">
    <property type="term" value="F:DNA-directed DNA polymerase activity"/>
    <property type="evidence" value="ECO:0007669"/>
    <property type="project" value="UniProtKB-EC"/>
</dbReference>
<dbReference type="GO" id="GO:0006261">
    <property type="term" value="P:DNA-templated DNA replication"/>
    <property type="evidence" value="ECO:0007669"/>
    <property type="project" value="TreeGrafter"/>
</dbReference>
<dbReference type="InterPro" id="IPR050238">
    <property type="entry name" value="DNA_Rep/Repair_Clamp_Loader"/>
</dbReference>
<reference evidence="1" key="1">
    <citation type="submission" date="2021-08" db="EMBL/GenBank/DDBJ databases">
        <title>Hoeflea bacterium WL0058 sp. nov., isolated from the sediment.</title>
        <authorList>
            <person name="Wang L."/>
            <person name="Zhang D."/>
        </authorList>
    </citation>
    <scope>NUCLEOTIDE SEQUENCE</scope>
    <source>
        <strain evidence="1">WL0058</strain>
    </source>
</reference>
<name>A0AAE2ZL65_9HYPH</name>
<keyword evidence="1" id="KW-0548">Nucleotidyltransferase</keyword>
<dbReference type="NCBIfam" id="NF006586">
    <property type="entry name" value="PRK09112.1"/>
    <property type="match status" value="1"/>
</dbReference>
<gene>
    <name evidence="1" type="ORF">K1W69_07150</name>
</gene>
<dbReference type="GO" id="GO:0009360">
    <property type="term" value="C:DNA polymerase III complex"/>
    <property type="evidence" value="ECO:0007669"/>
    <property type="project" value="TreeGrafter"/>
</dbReference>
<organism evidence="1 2">
    <name type="scientific">Flavimaribacter sediminis</name>
    <dbReference type="NCBI Taxonomy" id="2865987"/>
    <lineage>
        <taxon>Bacteria</taxon>
        <taxon>Pseudomonadati</taxon>
        <taxon>Pseudomonadota</taxon>
        <taxon>Alphaproteobacteria</taxon>
        <taxon>Hyphomicrobiales</taxon>
        <taxon>Rhizobiaceae</taxon>
        <taxon>Flavimaribacter</taxon>
    </lineage>
</organism>
<dbReference type="PANTHER" id="PTHR11669:SF8">
    <property type="entry name" value="DNA POLYMERASE III SUBUNIT DELTA"/>
    <property type="match status" value="1"/>
</dbReference>
<evidence type="ECO:0000313" key="1">
    <source>
        <dbReference type="EMBL" id="MBW8636961.1"/>
    </source>
</evidence>
<dbReference type="AlphaFoldDB" id="A0AAE2ZL65"/>
<accession>A0AAE2ZL65</accession>
<keyword evidence="1" id="KW-0808">Transferase</keyword>
<dbReference type="RefSeq" id="WP_220227601.1">
    <property type="nucleotide sequence ID" value="NZ_JAICBX010000001.1"/>
</dbReference>
<evidence type="ECO:0000313" key="2">
    <source>
        <dbReference type="Proteomes" id="UP001196509"/>
    </source>
</evidence>
<sequence length="346" mass="37628">MSDDPRVLDGAIAPERNTRLFGHEDTTRFLADAYRSGHMHHALLLEGPKGIGKATLAFRLANHILSHPEADTAPTVISDPDPESTVTHQIGTGASHSLLHLARPIDPKTGRVRTAITVDEVRRAGRFYEQTSGTGNWRIVIVDPADDLNRSAANAILKILEEPPRRSLFILVSHAAGRLLPTIRSRCMTINMHPLSDSDVLSALSNLGLERTEDPDTLGRTAASSAGSLSTALLLLRYGGLDIIDAFEQIVSRGADGPVEATHKLGDMLSARDRDEAYAFFKDHAVGWISQQAIVDARAGHHHGADRWANLALEIGRDLDTADIYNLDRKQAVLSVFSSIFQLQAA</sequence>
<dbReference type="Proteomes" id="UP001196509">
    <property type="component" value="Unassembled WGS sequence"/>
</dbReference>
<dbReference type="EMBL" id="JAICBX010000001">
    <property type="protein sequence ID" value="MBW8636961.1"/>
    <property type="molecule type" value="Genomic_DNA"/>
</dbReference>
<dbReference type="EC" id="2.7.7.7" evidence="1"/>
<dbReference type="Pfam" id="PF13177">
    <property type="entry name" value="DNA_pol3_delta2"/>
    <property type="match status" value="1"/>
</dbReference>
<dbReference type="NCBIfam" id="NF005677">
    <property type="entry name" value="PRK07471.1"/>
    <property type="match status" value="1"/>
</dbReference>
<dbReference type="PANTHER" id="PTHR11669">
    <property type="entry name" value="REPLICATION FACTOR C / DNA POLYMERASE III GAMMA-TAU SUBUNIT"/>
    <property type="match status" value="1"/>
</dbReference>